<keyword evidence="2" id="KW-1185">Reference proteome</keyword>
<evidence type="ECO:0000313" key="1">
    <source>
        <dbReference type="EMBL" id="MCT9813038.1"/>
    </source>
</evidence>
<reference evidence="1 2" key="1">
    <citation type="submission" date="2022-09" db="EMBL/GenBank/DDBJ databases">
        <title>Draft genome of isolate Be4.</title>
        <authorList>
            <person name="Sanchez-Castro I."/>
            <person name="Martinez-Rodriguez P."/>
            <person name="Descostes M."/>
            <person name="Merroun M."/>
        </authorList>
    </citation>
    <scope>NUCLEOTIDE SEQUENCE [LARGE SCALE GENOMIC DNA]</scope>
    <source>
        <strain evidence="1 2">Be4</strain>
    </source>
</reference>
<dbReference type="Proteomes" id="UP001525968">
    <property type="component" value="Unassembled WGS sequence"/>
</dbReference>
<protein>
    <submittedName>
        <fullName evidence="1">Uncharacterized protein</fullName>
    </submittedName>
</protein>
<dbReference type="EMBL" id="JAODYH010000014">
    <property type="protein sequence ID" value="MCT9813038.1"/>
    <property type="molecule type" value="Genomic_DNA"/>
</dbReference>
<dbReference type="RefSeq" id="WP_261502284.1">
    <property type="nucleotide sequence ID" value="NZ_JAODYH010000014.1"/>
</dbReference>
<evidence type="ECO:0000313" key="2">
    <source>
        <dbReference type="Proteomes" id="UP001525968"/>
    </source>
</evidence>
<accession>A0ABT2PV61</accession>
<gene>
    <name evidence="1" type="ORF">N0K08_20615</name>
</gene>
<proteinExistence type="predicted"/>
<organism evidence="1 2">
    <name type="scientific">Acidovorax bellezanensis</name>
    <dbReference type="NCBI Taxonomy" id="2976702"/>
    <lineage>
        <taxon>Bacteria</taxon>
        <taxon>Pseudomonadati</taxon>
        <taxon>Pseudomonadota</taxon>
        <taxon>Betaproteobacteria</taxon>
        <taxon>Burkholderiales</taxon>
        <taxon>Comamonadaceae</taxon>
        <taxon>Acidovorax</taxon>
    </lineage>
</organism>
<comment type="caution">
    <text evidence="1">The sequence shown here is derived from an EMBL/GenBank/DDBJ whole genome shotgun (WGS) entry which is preliminary data.</text>
</comment>
<name>A0ABT2PV61_9BURK</name>
<sequence length="87" mass="9599">MTLRITEAGLATADVKFVNEVLVAAPGNTESGITVYKRKLLAPFVGQHAEVAVAPYHQLIVEVDDPEDPDTQDRIRMKVQNRMLAKP</sequence>